<dbReference type="PANTHER" id="PTHR20275">
    <property type="entry name" value="NAD KINASE"/>
    <property type="match status" value="1"/>
</dbReference>
<evidence type="ECO:0000256" key="2">
    <source>
        <dbReference type="ARBA" id="ARBA00022777"/>
    </source>
</evidence>
<sequence length="288" mass="32601">MAAPAIGIIYNLYKTYRCDTQHIAQEVAQWLSARGENVYIFASHYNSNEEFEKDTSDVRLKMALVLGGDGTVLYAARMLAPHGVPLLCINAGSLGFISETALEDLYPALEKLLAGEYVIQERSMMQIEVLDENYQPRLMFHALNDAAIMRHPLSYIIDLATYVDGEYVTTYRADGLIIASATGSTAYSLSSGGPIMMPDVSAYIINPICPHALFNRSLCIPEWKETMVKVLLREPTQEVLITIDGQANQQLYHRDIIKISRSFYKTRLIKFQKNDFFHIMRQKLFLGR</sequence>
<dbReference type="InterPro" id="IPR016064">
    <property type="entry name" value="NAD/diacylglycerol_kinase_sf"/>
</dbReference>
<dbReference type="GO" id="GO:0005524">
    <property type="term" value="F:ATP binding"/>
    <property type="evidence" value="ECO:0007669"/>
    <property type="project" value="UniProtKB-KW"/>
</dbReference>
<dbReference type="GO" id="GO:0005737">
    <property type="term" value="C:cytoplasm"/>
    <property type="evidence" value="ECO:0007669"/>
    <property type="project" value="UniProtKB-SubCell"/>
</dbReference>
<dbReference type="HAMAP" id="MF_00361">
    <property type="entry name" value="NAD_kinase"/>
    <property type="match status" value="1"/>
</dbReference>
<keyword evidence="1 6" id="KW-0808">Transferase</keyword>
<proteinExistence type="inferred from homology"/>
<keyword evidence="6" id="KW-0067">ATP-binding</keyword>
<dbReference type="GO" id="GO:0003951">
    <property type="term" value="F:NAD+ kinase activity"/>
    <property type="evidence" value="ECO:0007669"/>
    <property type="project" value="UniProtKB-UniRule"/>
</dbReference>
<feature type="binding site" evidence="6">
    <location>
        <begin position="185"/>
        <end position="190"/>
    </location>
    <ligand>
        <name>NAD(+)</name>
        <dbReference type="ChEBI" id="CHEBI:57540"/>
    </ligand>
</feature>
<evidence type="ECO:0000256" key="6">
    <source>
        <dbReference type="HAMAP-Rule" id="MF_00361"/>
    </source>
</evidence>
<feature type="binding site" evidence="6">
    <location>
        <position position="172"/>
    </location>
    <ligand>
        <name>NAD(+)</name>
        <dbReference type="ChEBI" id="CHEBI:57540"/>
    </ligand>
</feature>
<dbReference type="InterPro" id="IPR017437">
    <property type="entry name" value="ATP-NAD_kinase_PpnK-typ_C"/>
</dbReference>
<protein>
    <recommendedName>
        <fullName evidence="6">NAD kinase</fullName>
        <ecNumber evidence="6">2.7.1.23</ecNumber>
    </recommendedName>
    <alternativeName>
        <fullName evidence="6">ATP-dependent NAD kinase</fullName>
    </alternativeName>
</protein>
<dbReference type="EC" id="2.7.1.23" evidence="6"/>
<keyword evidence="6" id="KW-0547">Nucleotide-binding</keyword>
<dbReference type="GO" id="GO:0006741">
    <property type="term" value="P:NADP+ biosynthetic process"/>
    <property type="evidence" value="ECO:0007669"/>
    <property type="project" value="UniProtKB-UniRule"/>
</dbReference>
<feature type="binding site" evidence="6">
    <location>
        <begin position="69"/>
        <end position="70"/>
    </location>
    <ligand>
        <name>NAD(+)</name>
        <dbReference type="ChEBI" id="CHEBI:57540"/>
    </ligand>
</feature>
<evidence type="ECO:0000313" key="8">
    <source>
        <dbReference type="Proteomes" id="UP000231019"/>
    </source>
</evidence>
<keyword evidence="2 6" id="KW-0418">Kinase</keyword>
<feature type="binding site" evidence="6">
    <location>
        <position position="174"/>
    </location>
    <ligand>
        <name>NAD(+)</name>
        <dbReference type="ChEBI" id="CHEBI:57540"/>
    </ligand>
</feature>
<organism evidence="7 8">
    <name type="scientific">bacterium (Candidatus Blackallbacteria) CG17_big_fil_post_rev_8_21_14_2_50_48_46</name>
    <dbReference type="NCBI Taxonomy" id="2014261"/>
    <lineage>
        <taxon>Bacteria</taxon>
        <taxon>Candidatus Blackallbacteria</taxon>
    </lineage>
</organism>
<feature type="binding site" evidence="6">
    <location>
        <begin position="144"/>
        <end position="145"/>
    </location>
    <ligand>
        <name>NAD(+)</name>
        <dbReference type="ChEBI" id="CHEBI:57540"/>
    </ligand>
</feature>
<dbReference type="Proteomes" id="UP000231019">
    <property type="component" value="Unassembled WGS sequence"/>
</dbReference>
<evidence type="ECO:0000256" key="4">
    <source>
        <dbReference type="ARBA" id="ARBA00023027"/>
    </source>
</evidence>
<dbReference type="AlphaFoldDB" id="A0A2M7G1X7"/>
<keyword evidence="3 6" id="KW-0521">NADP</keyword>
<comment type="caution">
    <text evidence="7">The sequence shown here is derived from an EMBL/GenBank/DDBJ whole genome shotgun (WGS) entry which is preliminary data.</text>
</comment>
<evidence type="ECO:0000256" key="5">
    <source>
        <dbReference type="ARBA" id="ARBA00047925"/>
    </source>
</evidence>
<reference evidence="7 8" key="1">
    <citation type="submission" date="2017-09" db="EMBL/GenBank/DDBJ databases">
        <title>Depth-based differentiation of microbial function through sediment-hosted aquifers and enrichment of novel symbionts in the deep terrestrial subsurface.</title>
        <authorList>
            <person name="Probst A.J."/>
            <person name="Ladd B."/>
            <person name="Jarett J.K."/>
            <person name="Geller-Mcgrath D.E."/>
            <person name="Sieber C.M."/>
            <person name="Emerson J.B."/>
            <person name="Anantharaman K."/>
            <person name="Thomas B.C."/>
            <person name="Malmstrom R."/>
            <person name="Stieglmeier M."/>
            <person name="Klingl A."/>
            <person name="Woyke T."/>
            <person name="Ryan C.M."/>
            <person name="Banfield J.F."/>
        </authorList>
    </citation>
    <scope>NUCLEOTIDE SEQUENCE [LARGE SCALE GENOMIC DNA]</scope>
    <source>
        <strain evidence="7">CG17_big_fil_post_rev_8_21_14_2_50_48_46</strain>
    </source>
</reference>
<feature type="binding site" evidence="6">
    <location>
        <position position="246"/>
    </location>
    <ligand>
        <name>NAD(+)</name>
        <dbReference type="ChEBI" id="CHEBI:57540"/>
    </ligand>
</feature>
<evidence type="ECO:0000256" key="3">
    <source>
        <dbReference type="ARBA" id="ARBA00022857"/>
    </source>
</evidence>
<comment type="similarity">
    <text evidence="6">Belongs to the NAD kinase family.</text>
</comment>
<name>A0A2M7G1X7_9BACT</name>
<comment type="cofactor">
    <cofactor evidence="6">
        <name>a divalent metal cation</name>
        <dbReference type="ChEBI" id="CHEBI:60240"/>
    </cofactor>
</comment>
<comment type="caution">
    <text evidence="6">Lacks conserved residue(s) required for the propagation of feature annotation.</text>
</comment>
<feature type="active site" description="Proton acceptor" evidence="6">
    <location>
        <position position="69"/>
    </location>
</feature>
<dbReference type="PANTHER" id="PTHR20275:SF0">
    <property type="entry name" value="NAD KINASE"/>
    <property type="match status" value="1"/>
</dbReference>
<dbReference type="Pfam" id="PF20143">
    <property type="entry name" value="NAD_kinase_C"/>
    <property type="match status" value="1"/>
</dbReference>
<dbReference type="SUPFAM" id="SSF111331">
    <property type="entry name" value="NAD kinase/diacylglycerol kinase-like"/>
    <property type="match status" value="1"/>
</dbReference>
<dbReference type="GO" id="GO:0019674">
    <property type="term" value="P:NAD+ metabolic process"/>
    <property type="evidence" value="ECO:0007669"/>
    <property type="project" value="InterPro"/>
</dbReference>
<dbReference type="GO" id="GO:0046872">
    <property type="term" value="F:metal ion binding"/>
    <property type="evidence" value="ECO:0007669"/>
    <property type="project" value="UniProtKB-UniRule"/>
</dbReference>
<keyword evidence="4 6" id="KW-0520">NAD</keyword>
<dbReference type="Gene3D" id="2.60.200.30">
    <property type="entry name" value="Probable inorganic polyphosphate/atp-NAD kinase, domain 2"/>
    <property type="match status" value="1"/>
</dbReference>
<dbReference type="GO" id="GO:0051287">
    <property type="term" value="F:NAD binding"/>
    <property type="evidence" value="ECO:0007669"/>
    <property type="project" value="UniProtKB-ARBA"/>
</dbReference>
<dbReference type="Gene3D" id="3.40.50.10330">
    <property type="entry name" value="Probable inorganic polyphosphate/atp-NAD kinase, domain 1"/>
    <property type="match status" value="1"/>
</dbReference>
<comment type="subcellular location">
    <subcellularLocation>
        <location evidence="6">Cytoplasm</location>
    </subcellularLocation>
</comment>
<dbReference type="Pfam" id="PF01513">
    <property type="entry name" value="NAD_kinase"/>
    <property type="match status" value="1"/>
</dbReference>
<gene>
    <name evidence="6" type="primary">nadK</name>
    <name evidence="7" type="ORF">COW36_16120</name>
</gene>
<keyword evidence="6" id="KW-0963">Cytoplasm</keyword>
<comment type="catalytic activity">
    <reaction evidence="5 6">
        <text>NAD(+) + ATP = ADP + NADP(+) + H(+)</text>
        <dbReference type="Rhea" id="RHEA:18629"/>
        <dbReference type="ChEBI" id="CHEBI:15378"/>
        <dbReference type="ChEBI" id="CHEBI:30616"/>
        <dbReference type="ChEBI" id="CHEBI:57540"/>
        <dbReference type="ChEBI" id="CHEBI:58349"/>
        <dbReference type="ChEBI" id="CHEBI:456216"/>
        <dbReference type="EC" id="2.7.1.23"/>
    </reaction>
</comment>
<dbReference type="EMBL" id="PFFQ01000046">
    <property type="protein sequence ID" value="PIW15729.1"/>
    <property type="molecule type" value="Genomic_DNA"/>
</dbReference>
<evidence type="ECO:0000256" key="1">
    <source>
        <dbReference type="ARBA" id="ARBA00022679"/>
    </source>
</evidence>
<accession>A0A2M7G1X7</accession>
<dbReference type="InterPro" id="IPR002504">
    <property type="entry name" value="NADK"/>
</dbReference>
<comment type="function">
    <text evidence="6">Involved in the regulation of the intracellular balance of NAD and NADP, and is a key enzyme in the biosynthesis of NADP. Catalyzes specifically the phosphorylation on 2'-hydroxyl of the adenosine moiety of NAD to yield NADP.</text>
</comment>
<evidence type="ECO:0000313" key="7">
    <source>
        <dbReference type="EMBL" id="PIW15729.1"/>
    </source>
</evidence>
<dbReference type="InterPro" id="IPR017438">
    <property type="entry name" value="ATP-NAD_kinase_N"/>
</dbReference>